<evidence type="ECO:0000259" key="2">
    <source>
        <dbReference type="Pfam" id="PF13592"/>
    </source>
</evidence>
<organism evidence="3 4">
    <name type="scientific">Candidatus Roizmanbacteria bacterium RIFCSPHIGHO2_12_FULL_42_10</name>
    <dbReference type="NCBI Taxonomy" id="1802053"/>
    <lineage>
        <taxon>Bacteria</taxon>
        <taxon>Candidatus Roizmaniibacteriota</taxon>
    </lineage>
</organism>
<comment type="caution">
    <text evidence="3">The sequence shown here is derived from an EMBL/GenBank/DDBJ whole genome shotgun (WGS) entry which is preliminary data.</text>
</comment>
<dbReference type="InterPro" id="IPR009057">
    <property type="entry name" value="Homeodomain-like_sf"/>
</dbReference>
<dbReference type="SUPFAM" id="SSF46689">
    <property type="entry name" value="Homeodomain-like"/>
    <property type="match status" value="1"/>
</dbReference>
<dbReference type="Pfam" id="PF13358">
    <property type="entry name" value="DDE_3"/>
    <property type="match status" value="1"/>
</dbReference>
<dbReference type="NCBIfam" id="NF033545">
    <property type="entry name" value="transpos_IS630"/>
    <property type="match status" value="1"/>
</dbReference>
<accession>A0A1F7I5H3</accession>
<dbReference type="GO" id="GO:0003676">
    <property type="term" value="F:nucleic acid binding"/>
    <property type="evidence" value="ECO:0007669"/>
    <property type="project" value="InterPro"/>
</dbReference>
<dbReference type="Proteomes" id="UP000178076">
    <property type="component" value="Unassembled WGS sequence"/>
</dbReference>
<dbReference type="InterPro" id="IPR047655">
    <property type="entry name" value="Transpos_IS630-like"/>
</dbReference>
<protein>
    <recommendedName>
        <fullName evidence="5">Transposase</fullName>
    </recommendedName>
</protein>
<dbReference type="AlphaFoldDB" id="A0A1F7I5H3"/>
<dbReference type="InterPro" id="IPR036397">
    <property type="entry name" value="RNaseH_sf"/>
</dbReference>
<proteinExistence type="predicted"/>
<evidence type="ECO:0000259" key="1">
    <source>
        <dbReference type="Pfam" id="PF13358"/>
    </source>
</evidence>
<dbReference type="InterPro" id="IPR025959">
    <property type="entry name" value="Winged_HTH_dom"/>
</dbReference>
<reference evidence="3 4" key="1">
    <citation type="journal article" date="2016" name="Nat. Commun.">
        <title>Thousands of microbial genomes shed light on interconnected biogeochemical processes in an aquifer system.</title>
        <authorList>
            <person name="Anantharaman K."/>
            <person name="Brown C.T."/>
            <person name="Hug L.A."/>
            <person name="Sharon I."/>
            <person name="Castelle C.J."/>
            <person name="Probst A.J."/>
            <person name="Thomas B.C."/>
            <person name="Singh A."/>
            <person name="Wilkins M.J."/>
            <person name="Karaoz U."/>
            <person name="Brodie E.L."/>
            <person name="Williams K.H."/>
            <person name="Hubbard S.S."/>
            <person name="Banfield J.F."/>
        </authorList>
    </citation>
    <scope>NUCLEOTIDE SEQUENCE [LARGE SCALE GENOMIC DNA]</scope>
</reference>
<dbReference type="EMBL" id="MGAD01000014">
    <property type="protein sequence ID" value="OGK38629.1"/>
    <property type="molecule type" value="Genomic_DNA"/>
</dbReference>
<evidence type="ECO:0000313" key="3">
    <source>
        <dbReference type="EMBL" id="OGK38629.1"/>
    </source>
</evidence>
<evidence type="ECO:0000313" key="4">
    <source>
        <dbReference type="Proteomes" id="UP000178076"/>
    </source>
</evidence>
<dbReference type="Gene3D" id="3.30.420.10">
    <property type="entry name" value="Ribonuclease H-like superfamily/Ribonuclease H"/>
    <property type="match status" value="1"/>
</dbReference>
<name>A0A1F7I5H3_9BACT</name>
<dbReference type="InterPro" id="IPR038717">
    <property type="entry name" value="Tc1-like_DDE_dom"/>
</dbReference>
<feature type="domain" description="Winged helix-turn helix" evidence="2">
    <location>
        <begin position="100"/>
        <end position="154"/>
    </location>
</feature>
<gene>
    <name evidence="3" type="ORF">A3F32_03270</name>
</gene>
<feature type="domain" description="Tc1-like transposase DDE" evidence="1">
    <location>
        <begin position="167"/>
        <end position="310"/>
    </location>
</feature>
<evidence type="ECO:0008006" key="5">
    <source>
        <dbReference type="Google" id="ProtNLM"/>
    </source>
</evidence>
<sequence length="341" mass="40307">MDILTEKQVLELKIAHKQTREKRVADRIKAILMVHMGFTYEQIKQTLLLDDVTVRRYWKQYQSRSMAGLLEYRYSGGSSHLTGLQETELKVFFREHTPQTAKAVVDHITKTYNISYSVLGATKLLHRLGFVYKKPKVIPGKLDRFKQEEFLKTYKETKAQLGVRDHIYFLDATHPQHNTRLSYGWILKGKENDKFIKTNSGRARLNLHGALRLDDRATIVLDEETIDTISTLRLLRAIDHQQRLGNVYLILDNASYYHAGLVKQWVLFHPRFKLLFLPTYSPNLNIIERLWRFFHQKITHNRYFETFGEFKTTSLDFFKNLNLYEKELTTLLTDNFQLYPT</sequence>
<dbReference type="Pfam" id="PF13592">
    <property type="entry name" value="HTH_33"/>
    <property type="match status" value="1"/>
</dbReference>